<organism evidence="2 3">
    <name type="scientific">Paramecium primaurelia</name>
    <dbReference type="NCBI Taxonomy" id="5886"/>
    <lineage>
        <taxon>Eukaryota</taxon>
        <taxon>Sar</taxon>
        <taxon>Alveolata</taxon>
        <taxon>Ciliophora</taxon>
        <taxon>Intramacronucleata</taxon>
        <taxon>Oligohymenophorea</taxon>
        <taxon>Peniculida</taxon>
        <taxon>Parameciidae</taxon>
        <taxon>Paramecium</taxon>
    </lineage>
</organism>
<evidence type="ECO:0000256" key="1">
    <source>
        <dbReference type="SAM" id="SignalP"/>
    </source>
</evidence>
<dbReference type="Proteomes" id="UP000688137">
    <property type="component" value="Unassembled WGS sequence"/>
</dbReference>
<proteinExistence type="predicted"/>
<dbReference type="AlphaFoldDB" id="A0A8S1N386"/>
<evidence type="ECO:0000313" key="3">
    <source>
        <dbReference type="Proteomes" id="UP000688137"/>
    </source>
</evidence>
<accession>A0A8S1N386</accession>
<sequence length="173" mass="21244">MKQVRIEKQLIFHKLLLILLLKQSQPLPCNNGFLQDEQKLNSKNLLFELLYLLRGLIGKKIEKQKIIKIEWRYCLIRFSRIQRKPKLQKKTKIREIENQKSGKLLFAFYNSLRLFQRKKQKKIEFTHRIQMTTRKRGVRKEFTKKNKKQKKIIILKEQIFQIMDIDISYFFYQ</sequence>
<dbReference type="EMBL" id="CAJJDM010000082">
    <property type="protein sequence ID" value="CAD8087787.1"/>
    <property type="molecule type" value="Genomic_DNA"/>
</dbReference>
<evidence type="ECO:0008006" key="4">
    <source>
        <dbReference type="Google" id="ProtNLM"/>
    </source>
</evidence>
<comment type="caution">
    <text evidence="2">The sequence shown here is derived from an EMBL/GenBank/DDBJ whole genome shotgun (WGS) entry which is preliminary data.</text>
</comment>
<reference evidence="2" key="1">
    <citation type="submission" date="2021-01" db="EMBL/GenBank/DDBJ databases">
        <authorList>
            <consortium name="Genoscope - CEA"/>
            <person name="William W."/>
        </authorList>
    </citation>
    <scope>NUCLEOTIDE SEQUENCE</scope>
</reference>
<protein>
    <recommendedName>
        <fullName evidence="4">Transmembrane protein</fullName>
    </recommendedName>
</protein>
<evidence type="ECO:0000313" key="2">
    <source>
        <dbReference type="EMBL" id="CAD8087787.1"/>
    </source>
</evidence>
<feature type="chain" id="PRO_5035774893" description="Transmembrane protein" evidence="1">
    <location>
        <begin position="27"/>
        <end position="173"/>
    </location>
</feature>
<gene>
    <name evidence="2" type="ORF">PPRIM_AZ9-3.1.T0790141</name>
</gene>
<name>A0A8S1N386_PARPR</name>
<feature type="signal peptide" evidence="1">
    <location>
        <begin position="1"/>
        <end position="26"/>
    </location>
</feature>
<keyword evidence="3" id="KW-1185">Reference proteome</keyword>
<keyword evidence="1" id="KW-0732">Signal</keyword>